<protein>
    <submittedName>
        <fullName evidence="7">Hydroxymethylglutaryl-CoA lyase</fullName>
    </submittedName>
</protein>
<comment type="similarity">
    <text evidence="1">Belongs to the HMG-CoA lyase family.</text>
</comment>
<comment type="similarity">
    <text evidence="5">Belongs to the alpha-IPM synthase/homocitrate synthase family.</text>
</comment>
<comment type="caution">
    <text evidence="7">The sequence shown here is derived from an EMBL/GenBank/DDBJ whole genome shotgun (WGS) entry which is preliminary data.</text>
</comment>
<evidence type="ECO:0000256" key="5">
    <source>
        <dbReference type="RuleBase" id="RU003523"/>
    </source>
</evidence>
<dbReference type="InterPro" id="IPR013785">
    <property type="entry name" value="Aldolase_TIM"/>
</dbReference>
<proteinExistence type="inferred from homology"/>
<dbReference type="SUPFAM" id="SSF51569">
    <property type="entry name" value="Aldolase"/>
    <property type="match status" value="1"/>
</dbReference>
<evidence type="ECO:0000256" key="1">
    <source>
        <dbReference type="ARBA" id="ARBA00009405"/>
    </source>
</evidence>
<gene>
    <name evidence="7" type="ORF">CLV63_12573</name>
</gene>
<dbReference type="PANTHER" id="PTHR42738:SF7">
    <property type="entry name" value="HYDROXYMETHYLGLUTARYL-COA LYASE"/>
    <property type="match status" value="1"/>
</dbReference>
<reference evidence="7 8" key="1">
    <citation type="submission" date="2018-03" db="EMBL/GenBank/DDBJ databases">
        <title>Genomic Encyclopedia of Archaeal and Bacterial Type Strains, Phase II (KMG-II): from individual species to whole genera.</title>
        <authorList>
            <person name="Goeker M."/>
        </authorList>
    </citation>
    <scope>NUCLEOTIDE SEQUENCE [LARGE SCALE GENOMIC DNA]</scope>
    <source>
        <strain evidence="7 8">DSM 45312</strain>
    </source>
</reference>
<name>A0A2P8CXK6_9ACTN</name>
<dbReference type="InterPro" id="IPR000891">
    <property type="entry name" value="PYR_CT"/>
</dbReference>
<dbReference type="PANTHER" id="PTHR42738">
    <property type="entry name" value="HYDROXYMETHYLGLUTARYL-COA LYASE"/>
    <property type="match status" value="1"/>
</dbReference>
<sequence>MGDDVVITEVCLRDGLQIEPVVVPTEEKLRLCGDLVDAGFRHLEIGAFVHPGRVPTMADTAEVVAGSAGLPATLHTLVLNEQGARRAVAAGARAVRLVVSASDGHSSANGGVPTDEAAARIERAAAVLRDAGIPYEGCVATAFHCPFDGPTPEARVAAVAEMYARIGVRRLHLADTIGAASPGDIARTVAAVRGIVGADRLGLHLHNTYGMAAANAWEAYRLGVRRFDAALGGLGGCPFAPGATGNIATDDLVHLFHREGIGTGIDTERLGALRDRLAALVGHSLASALARIPAAPAAAPAR</sequence>
<dbReference type="AlphaFoldDB" id="A0A2P8CXK6"/>
<dbReference type="GO" id="GO:0006552">
    <property type="term" value="P:L-leucine catabolic process"/>
    <property type="evidence" value="ECO:0007669"/>
    <property type="project" value="TreeGrafter"/>
</dbReference>
<evidence type="ECO:0000256" key="4">
    <source>
        <dbReference type="ARBA" id="ARBA00023239"/>
    </source>
</evidence>
<dbReference type="RefSeq" id="WP_106586124.1">
    <property type="nucleotide sequence ID" value="NZ_PYGA01000025.1"/>
</dbReference>
<dbReference type="PROSITE" id="PS50991">
    <property type="entry name" value="PYR_CT"/>
    <property type="match status" value="1"/>
</dbReference>
<dbReference type="CDD" id="cd07938">
    <property type="entry name" value="DRE_TIM_HMGL"/>
    <property type="match status" value="1"/>
</dbReference>
<dbReference type="OrthoDB" id="9784013at2"/>
<dbReference type="Pfam" id="PF00682">
    <property type="entry name" value="HMGL-like"/>
    <property type="match status" value="1"/>
</dbReference>
<keyword evidence="8" id="KW-1185">Reference proteome</keyword>
<dbReference type="NCBIfam" id="NF004283">
    <property type="entry name" value="PRK05692.1"/>
    <property type="match status" value="1"/>
</dbReference>
<keyword evidence="2 5" id="KW-0808">Transferase</keyword>
<accession>A0A2P8CXK6</accession>
<evidence type="ECO:0000313" key="8">
    <source>
        <dbReference type="Proteomes" id="UP000240542"/>
    </source>
</evidence>
<dbReference type="Gene3D" id="3.20.20.70">
    <property type="entry name" value="Aldolase class I"/>
    <property type="match status" value="1"/>
</dbReference>
<feature type="domain" description="Pyruvate carboxyltransferase" evidence="6">
    <location>
        <begin position="5"/>
        <end position="271"/>
    </location>
</feature>
<dbReference type="GO" id="GO:0046912">
    <property type="term" value="F:acyltransferase activity, acyl groups converted into alkyl on transfer"/>
    <property type="evidence" value="ECO:0007669"/>
    <property type="project" value="InterPro"/>
</dbReference>
<evidence type="ECO:0000259" key="6">
    <source>
        <dbReference type="PROSITE" id="PS50991"/>
    </source>
</evidence>
<evidence type="ECO:0000256" key="2">
    <source>
        <dbReference type="ARBA" id="ARBA00022679"/>
    </source>
</evidence>
<organism evidence="7 8">
    <name type="scientific">Murinocardiopsis flavida</name>
    <dbReference type="NCBI Taxonomy" id="645275"/>
    <lineage>
        <taxon>Bacteria</taxon>
        <taxon>Bacillati</taxon>
        <taxon>Actinomycetota</taxon>
        <taxon>Actinomycetes</taxon>
        <taxon>Streptosporangiales</taxon>
        <taxon>Nocardiopsidaceae</taxon>
        <taxon>Murinocardiopsis</taxon>
    </lineage>
</organism>
<dbReference type="EMBL" id="PYGA01000025">
    <property type="protein sequence ID" value="PSK89679.1"/>
    <property type="molecule type" value="Genomic_DNA"/>
</dbReference>
<keyword evidence="4 7" id="KW-0456">Lyase</keyword>
<dbReference type="GO" id="GO:0046872">
    <property type="term" value="F:metal ion binding"/>
    <property type="evidence" value="ECO:0007669"/>
    <property type="project" value="UniProtKB-KW"/>
</dbReference>
<dbReference type="InterPro" id="IPR043594">
    <property type="entry name" value="HMGL"/>
</dbReference>
<dbReference type="GO" id="GO:0046951">
    <property type="term" value="P:ketone body biosynthetic process"/>
    <property type="evidence" value="ECO:0007669"/>
    <property type="project" value="TreeGrafter"/>
</dbReference>
<keyword evidence="3" id="KW-0479">Metal-binding</keyword>
<dbReference type="PROSITE" id="PS00815">
    <property type="entry name" value="AIPM_HOMOCIT_SYNTH_1"/>
    <property type="match status" value="1"/>
</dbReference>
<dbReference type="GO" id="GO:0004419">
    <property type="term" value="F:hydroxymethylglutaryl-CoA lyase activity"/>
    <property type="evidence" value="ECO:0007669"/>
    <property type="project" value="TreeGrafter"/>
</dbReference>
<dbReference type="Proteomes" id="UP000240542">
    <property type="component" value="Unassembled WGS sequence"/>
</dbReference>
<evidence type="ECO:0000313" key="7">
    <source>
        <dbReference type="EMBL" id="PSK89679.1"/>
    </source>
</evidence>
<dbReference type="InterPro" id="IPR002034">
    <property type="entry name" value="AIPM/Hcit_synth_CS"/>
</dbReference>
<evidence type="ECO:0000256" key="3">
    <source>
        <dbReference type="ARBA" id="ARBA00022723"/>
    </source>
</evidence>